<gene>
    <name evidence="1" type="ORF">Tco_1042111</name>
</gene>
<evidence type="ECO:0000313" key="1">
    <source>
        <dbReference type="EMBL" id="GJT75386.1"/>
    </source>
</evidence>
<dbReference type="Proteomes" id="UP001151760">
    <property type="component" value="Unassembled WGS sequence"/>
</dbReference>
<reference evidence="1" key="1">
    <citation type="journal article" date="2022" name="Int. J. Mol. Sci.">
        <title>Draft Genome of Tanacetum Coccineum: Genomic Comparison of Closely Related Tanacetum-Family Plants.</title>
        <authorList>
            <person name="Yamashiro T."/>
            <person name="Shiraishi A."/>
            <person name="Nakayama K."/>
            <person name="Satake H."/>
        </authorList>
    </citation>
    <scope>NUCLEOTIDE SEQUENCE</scope>
</reference>
<protein>
    <submittedName>
        <fullName evidence="1">Uncharacterized protein</fullName>
    </submittedName>
</protein>
<comment type="caution">
    <text evidence="1">The sequence shown here is derived from an EMBL/GenBank/DDBJ whole genome shotgun (WGS) entry which is preliminary data.</text>
</comment>
<keyword evidence="2" id="KW-1185">Reference proteome</keyword>
<reference evidence="1" key="2">
    <citation type="submission" date="2022-01" db="EMBL/GenBank/DDBJ databases">
        <authorList>
            <person name="Yamashiro T."/>
            <person name="Shiraishi A."/>
            <person name="Satake H."/>
            <person name="Nakayama K."/>
        </authorList>
    </citation>
    <scope>NUCLEOTIDE SEQUENCE</scope>
</reference>
<sequence>MEEVKGIKNQILIPLDTSSSVSQANSLKTPRQKVWYGPCKHCRMKNHLSDDCYSKPKCFTYGLCSHTTKEHTEQTTVMKSLNKLKGQSTSKPTPARINSKTFGECKYCGSNKHHLDDCEFYLGCEIYGSIAHEIADCPKNLRNSRKQRVAIKQSEPLKSGFTKETNLCKNICAGLPKEESGPKVVFGDNSSGDTERYGLVNYNGITFTKVAYVNGLKHNLFSISQLCDANFKVLFIKTRGTIFNEKGEVVHIAPRRRDVYVIDMSSYNTDSNVFFFAKASPSVNWYKGL</sequence>
<dbReference type="EMBL" id="BQNB010018525">
    <property type="protein sequence ID" value="GJT75386.1"/>
    <property type="molecule type" value="Genomic_DNA"/>
</dbReference>
<accession>A0ABQ5GJK8</accession>
<organism evidence="1 2">
    <name type="scientific">Tanacetum coccineum</name>
    <dbReference type="NCBI Taxonomy" id="301880"/>
    <lineage>
        <taxon>Eukaryota</taxon>
        <taxon>Viridiplantae</taxon>
        <taxon>Streptophyta</taxon>
        <taxon>Embryophyta</taxon>
        <taxon>Tracheophyta</taxon>
        <taxon>Spermatophyta</taxon>
        <taxon>Magnoliopsida</taxon>
        <taxon>eudicotyledons</taxon>
        <taxon>Gunneridae</taxon>
        <taxon>Pentapetalae</taxon>
        <taxon>asterids</taxon>
        <taxon>campanulids</taxon>
        <taxon>Asterales</taxon>
        <taxon>Asteraceae</taxon>
        <taxon>Asteroideae</taxon>
        <taxon>Anthemideae</taxon>
        <taxon>Anthemidinae</taxon>
        <taxon>Tanacetum</taxon>
    </lineage>
</organism>
<name>A0ABQ5GJK8_9ASTR</name>
<evidence type="ECO:0000313" key="2">
    <source>
        <dbReference type="Proteomes" id="UP001151760"/>
    </source>
</evidence>
<proteinExistence type="predicted"/>